<keyword evidence="6" id="KW-1185">Reference proteome</keyword>
<keyword evidence="4" id="KW-1133">Transmembrane helix</keyword>
<feature type="transmembrane region" description="Helical" evidence="4">
    <location>
        <begin position="118"/>
        <end position="141"/>
    </location>
</feature>
<dbReference type="InterPro" id="IPR052808">
    <property type="entry name" value="GPCR_Mth-like"/>
</dbReference>
<name>A0A8K0JWC7_LADFU</name>
<dbReference type="AlphaFoldDB" id="A0A8K0JWC7"/>
<reference evidence="5" key="2">
    <citation type="submission" date="2017-10" db="EMBL/GenBank/DDBJ databases">
        <title>Ladona fulva Genome sequencing and assembly.</title>
        <authorList>
            <person name="Murali S."/>
            <person name="Richards S."/>
            <person name="Bandaranaike D."/>
            <person name="Bellair M."/>
            <person name="Blankenburg K."/>
            <person name="Chao H."/>
            <person name="Dinh H."/>
            <person name="Doddapaneni H."/>
            <person name="Dugan-Rocha S."/>
            <person name="Elkadiri S."/>
            <person name="Gnanaolivu R."/>
            <person name="Hernandez B."/>
            <person name="Skinner E."/>
            <person name="Javaid M."/>
            <person name="Lee S."/>
            <person name="Li M."/>
            <person name="Ming W."/>
            <person name="Munidasa M."/>
            <person name="Muniz J."/>
            <person name="Nguyen L."/>
            <person name="Hughes D."/>
            <person name="Osuji N."/>
            <person name="Pu L.-L."/>
            <person name="Puazo M."/>
            <person name="Qu C."/>
            <person name="Quiroz J."/>
            <person name="Raj R."/>
            <person name="Weissenberger G."/>
            <person name="Xin Y."/>
            <person name="Zou X."/>
            <person name="Han Y."/>
            <person name="Worley K."/>
            <person name="Muzny D."/>
            <person name="Gibbs R."/>
        </authorList>
    </citation>
    <scope>NUCLEOTIDE SEQUENCE</scope>
    <source>
        <strain evidence="5">Sampled in the wild</strain>
    </source>
</reference>
<evidence type="ECO:0000256" key="4">
    <source>
        <dbReference type="SAM" id="Phobius"/>
    </source>
</evidence>
<keyword evidence="2" id="KW-0732">Signal</keyword>
<keyword evidence="4" id="KW-0812">Transmembrane</keyword>
<evidence type="ECO:0000313" key="6">
    <source>
        <dbReference type="Proteomes" id="UP000792457"/>
    </source>
</evidence>
<comment type="similarity">
    <text evidence="1">Belongs to the G-protein coupled receptor 2 family. Mth subfamily.</text>
</comment>
<evidence type="ECO:0000313" key="5">
    <source>
        <dbReference type="EMBL" id="KAG8223876.1"/>
    </source>
</evidence>
<gene>
    <name evidence="5" type="ORF">J437_LFUL005440</name>
</gene>
<proteinExistence type="inferred from homology"/>
<dbReference type="InterPro" id="IPR023311">
    <property type="entry name" value="Methusela_ecto_dom_2"/>
</dbReference>
<feature type="transmembrane region" description="Helical" evidence="4">
    <location>
        <begin position="147"/>
        <end position="169"/>
    </location>
</feature>
<comment type="caution">
    <text evidence="5">The sequence shown here is derived from an EMBL/GenBank/DDBJ whole genome shotgun (WGS) entry which is preliminary data.</text>
</comment>
<dbReference type="EMBL" id="KZ308177">
    <property type="protein sequence ID" value="KAG8223876.1"/>
    <property type="molecule type" value="Genomic_DNA"/>
</dbReference>
<keyword evidence="4" id="KW-0472">Membrane</keyword>
<accession>A0A8K0JWC7</accession>
<dbReference type="PANTHER" id="PTHR46953:SF1">
    <property type="entry name" value="G-PROTEIN COUPLED RECEPTOR MTH-LIKE 1-RELATED"/>
    <property type="match status" value="1"/>
</dbReference>
<dbReference type="GO" id="GO:0004930">
    <property type="term" value="F:G protein-coupled receptor activity"/>
    <property type="evidence" value="ECO:0007669"/>
    <property type="project" value="UniProtKB-KW"/>
</dbReference>
<organism evidence="5 6">
    <name type="scientific">Ladona fulva</name>
    <name type="common">Scarce chaser dragonfly</name>
    <name type="synonym">Libellula fulva</name>
    <dbReference type="NCBI Taxonomy" id="123851"/>
    <lineage>
        <taxon>Eukaryota</taxon>
        <taxon>Metazoa</taxon>
        <taxon>Ecdysozoa</taxon>
        <taxon>Arthropoda</taxon>
        <taxon>Hexapoda</taxon>
        <taxon>Insecta</taxon>
        <taxon>Pterygota</taxon>
        <taxon>Palaeoptera</taxon>
        <taxon>Odonata</taxon>
        <taxon>Epiprocta</taxon>
        <taxon>Anisoptera</taxon>
        <taxon>Libelluloidea</taxon>
        <taxon>Libellulidae</taxon>
        <taxon>Ladona</taxon>
    </lineage>
</organism>
<keyword evidence="3" id="KW-0807">Transducer</keyword>
<dbReference type="OrthoDB" id="8182178at2759"/>
<keyword evidence="3" id="KW-0675">Receptor</keyword>
<reference evidence="5" key="1">
    <citation type="submission" date="2013-04" db="EMBL/GenBank/DDBJ databases">
        <authorList>
            <person name="Qu J."/>
            <person name="Murali S.C."/>
            <person name="Bandaranaike D."/>
            <person name="Bellair M."/>
            <person name="Blankenburg K."/>
            <person name="Chao H."/>
            <person name="Dinh H."/>
            <person name="Doddapaneni H."/>
            <person name="Downs B."/>
            <person name="Dugan-Rocha S."/>
            <person name="Elkadiri S."/>
            <person name="Gnanaolivu R.D."/>
            <person name="Hernandez B."/>
            <person name="Javaid M."/>
            <person name="Jayaseelan J.C."/>
            <person name="Lee S."/>
            <person name="Li M."/>
            <person name="Ming W."/>
            <person name="Munidasa M."/>
            <person name="Muniz J."/>
            <person name="Nguyen L."/>
            <person name="Ongeri F."/>
            <person name="Osuji N."/>
            <person name="Pu L.-L."/>
            <person name="Puazo M."/>
            <person name="Qu C."/>
            <person name="Quiroz J."/>
            <person name="Raj R."/>
            <person name="Weissenberger G."/>
            <person name="Xin Y."/>
            <person name="Zou X."/>
            <person name="Han Y."/>
            <person name="Richards S."/>
            <person name="Worley K."/>
            <person name="Muzny D."/>
            <person name="Gibbs R."/>
        </authorList>
    </citation>
    <scope>NUCLEOTIDE SEQUENCE</scope>
    <source>
        <strain evidence="5">Sampled in the wild</strain>
    </source>
</reference>
<sequence length="188" mass="21033">MSPFFQTSKFPAMSRTSEYADAEVQELPPDKALGVYNGVPCGIRPKYILRPETRKGDEWHLTPNGSLAVPDLSSSFFPQTEYCLETVHNPIQETEGLMRRKINIQFSFFADDTNMEHVVYPGALLISCFFLFATLVVYALLPTLRNLHGLTLVSHASCLLAAFICLAAVKLTNQVMIRETVECKILGE</sequence>
<keyword evidence="3" id="KW-0297">G-protein coupled receptor</keyword>
<evidence type="ECO:0000256" key="1">
    <source>
        <dbReference type="ARBA" id="ARBA00008979"/>
    </source>
</evidence>
<evidence type="ECO:0000256" key="3">
    <source>
        <dbReference type="ARBA" id="ARBA00023040"/>
    </source>
</evidence>
<protein>
    <submittedName>
        <fullName evidence="5">Uncharacterized protein</fullName>
    </submittedName>
</protein>
<dbReference type="Proteomes" id="UP000792457">
    <property type="component" value="Unassembled WGS sequence"/>
</dbReference>
<dbReference type="Gene3D" id="1.20.1070.10">
    <property type="entry name" value="Rhodopsin 7-helix transmembrane proteins"/>
    <property type="match status" value="1"/>
</dbReference>
<dbReference type="Gene3D" id="2.170.180.11">
    <property type="entry name" value="Methuselah ectodomain, domain 2"/>
    <property type="match status" value="1"/>
</dbReference>
<dbReference type="PANTHER" id="PTHR46953">
    <property type="entry name" value="G-PROTEIN COUPLED RECEPTOR MTH-LIKE 1-RELATED"/>
    <property type="match status" value="1"/>
</dbReference>
<evidence type="ECO:0000256" key="2">
    <source>
        <dbReference type="ARBA" id="ARBA00022729"/>
    </source>
</evidence>